<dbReference type="EnsemblPlants" id="AUR62029287-RA">
    <property type="protein sequence ID" value="AUR62029287-RA:cds"/>
    <property type="gene ID" value="AUR62029287"/>
</dbReference>
<dbReference type="Pfam" id="PF13833">
    <property type="entry name" value="EF-hand_8"/>
    <property type="match status" value="1"/>
</dbReference>
<dbReference type="PROSITE" id="PS00018">
    <property type="entry name" value="EF_HAND_1"/>
    <property type="match status" value="1"/>
</dbReference>
<dbReference type="Gene3D" id="1.10.238.10">
    <property type="entry name" value="EF-hand"/>
    <property type="match status" value="1"/>
</dbReference>
<dbReference type="Pfam" id="PF14223">
    <property type="entry name" value="Retrotran_gag_2"/>
    <property type="match status" value="1"/>
</dbReference>
<dbReference type="OMA" id="CNTWRID"/>
<dbReference type="PROSITE" id="PS50222">
    <property type="entry name" value="EF_HAND_2"/>
    <property type="match status" value="1"/>
</dbReference>
<keyword evidence="5" id="KW-1185">Reference proteome</keyword>
<feature type="region of interest" description="Disordered" evidence="2">
    <location>
        <begin position="285"/>
        <end position="323"/>
    </location>
</feature>
<dbReference type="Gramene" id="AUR62029287-RA">
    <property type="protein sequence ID" value="AUR62029287-RA:cds"/>
    <property type="gene ID" value="AUR62029287"/>
</dbReference>
<proteinExistence type="predicted"/>
<dbReference type="PANTHER" id="PTHR47319:SF2">
    <property type="entry name" value="CALCIUM-BINDING PROTEIN PBP1-LIKE"/>
    <property type="match status" value="1"/>
</dbReference>
<evidence type="ECO:0000256" key="2">
    <source>
        <dbReference type="SAM" id="MobiDB-lite"/>
    </source>
</evidence>
<dbReference type="PANTHER" id="PTHR47319">
    <property type="entry name" value="CALCIUM-BINDING PROTEIN KIC"/>
    <property type="match status" value="1"/>
</dbReference>
<reference evidence="4" key="1">
    <citation type="journal article" date="2017" name="Nature">
        <title>The genome of Chenopodium quinoa.</title>
        <authorList>
            <person name="Jarvis D.E."/>
            <person name="Ho Y.S."/>
            <person name="Lightfoot D.J."/>
            <person name="Schmoeckel S.M."/>
            <person name="Li B."/>
            <person name="Borm T.J.A."/>
            <person name="Ohyanagi H."/>
            <person name="Mineta K."/>
            <person name="Michell C.T."/>
            <person name="Saber N."/>
            <person name="Kharbatia N.M."/>
            <person name="Rupper R.R."/>
            <person name="Sharp A.R."/>
            <person name="Dally N."/>
            <person name="Boughton B.A."/>
            <person name="Woo Y.H."/>
            <person name="Gao G."/>
            <person name="Schijlen E.G.W.M."/>
            <person name="Guo X."/>
            <person name="Momin A.A."/>
            <person name="Negrao S."/>
            <person name="Al-Babili S."/>
            <person name="Gehring C."/>
            <person name="Roessner U."/>
            <person name="Jung C."/>
            <person name="Murphy K."/>
            <person name="Arold S.T."/>
            <person name="Gojobori T."/>
            <person name="van der Linden C.G."/>
            <person name="van Loo E.N."/>
            <person name="Jellen E.N."/>
            <person name="Maughan P.J."/>
            <person name="Tester M."/>
        </authorList>
    </citation>
    <scope>NUCLEOTIDE SEQUENCE [LARGE SCALE GENOMIC DNA]</scope>
    <source>
        <strain evidence="4">cv. PI 614886</strain>
    </source>
</reference>
<dbReference type="SUPFAM" id="SSF47473">
    <property type="entry name" value="EF-hand"/>
    <property type="match status" value="1"/>
</dbReference>
<reference evidence="4" key="2">
    <citation type="submission" date="2021-03" db="UniProtKB">
        <authorList>
            <consortium name="EnsemblPlants"/>
        </authorList>
    </citation>
    <scope>IDENTIFICATION</scope>
</reference>
<evidence type="ECO:0000313" key="4">
    <source>
        <dbReference type="EnsemblPlants" id="AUR62029287-RA:cds"/>
    </source>
</evidence>
<feature type="domain" description="EF-hand" evidence="3">
    <location>
        <begin position="62"/>
        <end position="97"/>
    </location>
</feature>
<dbReference type="InterPro" id="IPR018247">
    <property type="entry name" value="EF_Hand_1_Ca_BS"/>
</dbReference>
<accession>A0A803MH35</accession>
<evidence type="ECO:0000256" key="1">
    <source>
        <dbReference type="ARBA" id="ARBA00022837"/>
    </source>
</evidence>
<sequence>MALIDLLLDFEDYFPSMVARLGAEAFVGELCNGFILLMDVEKGVITFESLKRNSFLLGLNDMGDDEFLCMLREGDLDGDGALSQMEFCILMFRLSPGLMDESRLLNTSANVISSNINTILMLDGTNFKGRKENVVIVLGCMDLDLVLRIERPAALTNSSSSIEKGNMEKWERSNRMSLMIMKCAILESFRGTMFEGDDAKSFLIELEKRFAKSEKAEISTLLSNLVSQKYKGTGNIREYIMEISHIASKLKALKLELSDDLLVHLVLLSLPKQFSQFKKLKQEKTESAHFPSSPKDGKKRKKGKDAVSQPQKKQHKEDKAKSKASECFFCGGIKSI</sequence>
<evidence type="ECO:0000259" key="3">
    <source>
        <dbReference type="PROSITE" id="PS50222"/>
    </source>
</evidence>
<dbReference type="Proteomes" id="UP000596660">
    <property type="component" value="Unplaced"/>
</dbReference>
<dbReference type="InterPro" id="IPR044205">
    <property type="entry name" value="KIC/PBP1/KRP1"/>
</dbReference>
<keyword evidence="1" id="KW-0106">Calcium</keyword>
<dbReference type="GO" id="GO:0005509">
    <property type="term" value="F:calcium ion binding"/>
    <property type="evidence" value="ECO:0007669"/>
    <property type="project" value="InterPro"/>
</dbReference>
<dbReference type="InterPro" id="IPR002048">
    <property type="entry name" value="EF_hand_dom"/>
</dbReference>
<protein>
    <recommendedName>
        <fullName evidence="3">EF-hand domain-containing protein</fullName>
    </recommendedName>
</protein>
<organism evidence="4 5">
    <name type="scientific">Chenopodium quinoa</name>
    <name type="common">Quinoa</name>
    <dbReference type="NCBI Taxonomy" id="63459"/>
    <lineage>
        <taxon>Eukaryota</taxon>
        <taxon>Viridiplantae</taxon>
        <taxon>Streptophyta</taxon>
        <taxon>Embryophyta</taxon>
        <taxon>Tracheophyta</taxon>
        <taxon>Spermatophyta</taxon>
        <taxon>Magnoliopsida</taxon>
        <taxon>eudicotyledons</taxon>
        <taxon>Gunneridae</taxon>
        <taxon>Pentapetalae</taxon>
        <taxon>Caryophyllales</taxon>
        <taxon>Chenopodiaceae</taxon>
        <taxon>Chenopodioideae</taxon>
        <taxon>Atripliceae</taxon>
        <taxon>Chenopodium</taxon>
    </lineage>
</organism>
<name>A0A803MH35_CHEQI</name>
<dbReference type="AlphaFoldDB" id="A0A803MH35"/>
<dbReference type="InterPro" id="IPR011992">
    <property type="entry name" value="EF-hand-dom_pair"/>
</dbReference>
<evidence type="ECO:0000313" key="5">
    <source>
        <dbReference type="Proteomes" id="UP000596660"/>
    </source>
</evidence>